<sequence>MPSNGKLIPTSLRLQLLSVLLSLPSQLSSLIIVRSVSKEILTLASPGC</sequence>
<dbReference type="EMBL" id="KT246893">
    <property type="protein sequence ID" value="ALL40984.1"/>
    <property type="molecule type" value="mRNA"/>
</dbReference>
<feature type="chain" id="PRO_5006589240" evidence="1">
    <location>
        <begin position="30"/>
        <end position="48"/>
    </location>
</feature>
<dbReference type="AlphaFoldDB" id="A0A0S1MJC0"/>
<evidence type="ECO:0000256" key="1">
    <source>
        <dbReference type="SAM" id="SignalP"/>
    </source>
</evidence>
<accession>A0A0S1MJC0</accession>
<proteinExistence type="evidence at transcript level"/>
<protein>
    <submittedName>
        <fullName evidence="2">Uncharacterized protein</fullName>
    </submittedName>
</protein>
<reference evidence="2" key="1">
    <citation type="submission" date="2015-07" db="EMBL/GenBank/DDBJ databases">
        <title>Elucidating the P. pachyrhizi secretome and potential effectors.</title>
        <authorList>
            <person name="de Carvalho M.C.C.G."/>
            <person name="Nascimento L.C."/>
            <person name="Darben L.M."/>
            <person name="Polizel-Podanosqui A.M."/>
            <person name="Lopes-Caitar V.S."/>
            <person name="Rocha C.S."/>
            <person name="Qi M."/>
            <person name="Carazolle M."/>
            <person name="Kuwahara M.K."/>
            <person name="Pereira G.A.G."/>
            <person name="Abdelnoor R.V."/>
            <person name="Whitham S.A."/>
            <person name="Marcelino-Guimaraes F.C."/>
        </authorList>
    </citation>
    <scope>NUCLEOTIDE SEQUENCE</scope>
</reference>
<feature type="signal peptide" evidence="1">
    <location>
        <begin position="1"/>
        <end position="29"/>
    </location>
</feature>
<keyword evidence="1" id="KW-0732">Signal</keyword>
<name>A0A0S1MJC0_PHAPC</name>
<evidence type="ECO:0000313" key="2">
    <source>
        <dbReference type="EMBL" id="ALL40984.1"/>
    </source>
</evidence>
<organism evidence="2">
    <name type="scientific">Phakopsora pachyrhizi</name>
    <name type="common">Asian soybean rust disease fungus</name>
    <dbReference type="NCBI Taxonomy" id="170000"/>
    <lineage>
        <taxon>Eukaryota</taxon>
        <taxon>Fungi</taxon>
        <taxon>Dikarya</taxon>
        <taxon>Basidiomycota</taxon>
        <taxon>Pucciniomycotina</taxon>
        <taxon>Pucciniomycetes</taxon>
        <taxon>Pucciniales</taxon>
        <taxon>Phakopsoraceae</taxon>
        <taxon>Phakopsora</taxon>
    </lineage>
</organism>